<sequence>MPFDYKKPSRGYPLGINLGSGMGRALASGFWLLFGTRLFVYASPTRQVTVGDTGITPDQIRDAFPPRDPFNASNWFGTSLYGYDGCNDISEHIKGWINEDYTDANKLVNMQGVKDEIDWNSAAALEYLGPPALNKDQQQQIQAVFANTATAAPGIAPFPNWIRVLFNVRCDDPAHACSERCPATQEDESEGQVIAYARNPNTSADRKWPDIRFCPILNRMRILDNAIAYGSGRHNHKDSQDIANYFFPASAFLYELFYLDLAADSVNESPNPQVTAYGPKHAKILARFLPRSPVLKQTGYFVQRNDDNFVYFALAKYIQSKTGLYPFLPVVVKHSDQSSDVEKAHQVAMIGEIFRLASRVVTWLGPEDNHSDRAMAWIKYMGSQADYSDIEGLLSAPTAPATELESPLPIEAADLAYLCHLFHRPWFERLWVRQEILLTNRNAIVYAAFLLYPGNCFDAVASLLISERAQVSSVVANSRPGKGYYAV</sequence>
<reference evidence="1" key="1">
    <citation type="submission" date="2022-10" db="EMBL/GenBank/DDBJ databases">
        <title>Genome Sequence of Xylaria curta.</title>
        <authorList>
            <person name="Buettner E."/>
        </authorList>
    </citation>
    <scope>NUCLEOTIDE SEQUENCE</scope>
    <source>
        <strain evidence="1">Babe10</strain>
    </source>
</reference>
<proteinExistence type="predicted"/>
<organism evidence="1 2">
    <name type="scientific">Xylaria curta</name>
    <dbReference type="NCBI Taxonomy" id="42375"/>
    <lineage>
        <taxon>Eukaryota</taxon>
        <taxon>Fungi</taxon>
        <taxon>Dikarya</taxon>
        <taxon>Ascomycota</taxon>
        <taxon>Pezizomycotina</taxon>
        <taxon>Sordariomycetes</taxon>
        <taxon>Xylariomycetidae</taxon>
        <taxon>Xylariales</taxon>
        <taxon>Xylariaceae</taxon>
        <taxon>Xylaria</taxon>
    </lineage>
</organism>
<dbReference type="Proteomes" id="UP001143856">
    <property type="component" value="Unassembled WGS sequence"/>
</dbReference>
<name>A0ACC1NYE9_9PEZI</name>
<comment type="caution">
    <text evidence="1">The sequence shown here is derived from an EMBL/GenBank/DDBJ whole genome shotgun (WGS) entry which is preliminary data.</text>
</comment>
<accession>A0ACC1NYE9</accession>
<evidence type="ECO:0000313" key="2">
    <source>
        <dbReference type="Proteomes" id="UP001143856"/>
    </source>
</evidence>
<gene>
    <name evidence="1" type="ORF">NUW58_g6102</name>
</gene>
<keyword evidence="2" id="KW-1185">Reference proteome</keyword>
<protein>
    <submittedName>
        <fullName evidence="1">Uncharacterized protein</fullName>
    </submittedName>
</protein>
<evidence type="ECO:0000313" key="1">
    <source>
        <dbReference type="EMBL" id="KAJ2984320.1"/>
    </source>
</evidence>
<dbReference type="EMBL" id="JAPDGR010001314">
    <property type="protein sequence ID" value="KAJ2984320.1"/>
    <property type="molecule type" value="Genomic_DNA"/>
</dbReference>